<evidence type="ECO:0000313" key="1">
    <source>
        <dbReference type="EMBL" id="MCL6728950.1"/>
    </source>
</evidence>
<evidence type="ECO:0000313" key="2">
    <source>
        <dbReference type="Proteomes" id="UP001165342"/>
    </source>
</evidence>
<proteinExistence type="predicted"/>
<dbReference type="Proteomes" id="UP001165342">
    <property type="component" value="Unassembled WGS sequence"/>
</dbReference>
<reference evidence="1" key="1">
    <citation type="submission" date="2022-05" db="EMBL/GenBank/DDBJ databases">
        <authorList>
            <person name="Jo J.-H."/>
            <person name="Im W.-T."/>
        </authorList>
    </citation>
    <scope>NUCLEOTIDE SEQUENCE</scope>
    <source>
        <strain evidence="1">SE220</strain>
    </source>
</reference>
<accession>A0ABT0RZB3</accession>
<protein>
    <submittedName>
        <fullName evidence="1">Uncharacterized protein</fullName>
    </submittedName>
</protein>
<dbReference type="RefSeq" id="WP_249830441.1">
    <property type="nucleotide sequence ID" value="NZ_JAMGBE010000001.1"/>
</dbReference>
<keyword evidence="2" id="KW-1185">Reference proteome</keyword>
<gene>
    <name evidence="1" type="ORF">LZ538_02635</name>
</gene>
<dbReference type="EMBL" id="JAMGBE010000001">
    <property type="protein sequence ID" value="MCL6728950.1"/>
    <property type="molecule type" value="Genomic_DNA"/>
</dbReference>
<comment type="caution">
    <text evidence="1">The sequence shown here is derived from an EMBL/GenBank/DDBJ whole genome shotgun (WGS) entry which is preliminary data.</text>
</comment>
<name>A0ABT0RZB3_9SPHN</name>
<organism evidence="1 2">
    <name type="scientific">Sphingomonas hankyongi</name>
    <dbReference type="NCBI Taxonomy" id="2908209"/>
    <lineage>
        <taxon>Bacteria</taxon>
        <taxon>Pseudomonadati</taxon>
        <taxon>Pseudomonadota</taxon>
        <taxon>Alphaproteobacteria</taxon>
        <taxon>Sphingomonadales</taxon>
        <taxon>Sphingomonadaceae</taxon>
        <taxon>Sphingomonas</taxon>
    </lineage>
</organism>
<sequence length="121" mass="13365">MNPAIIALAIAVQPAEPAAYCAVQGDKLVPTGHVSASKLDWFKSDTPVAFSKSNYIKYGMPQIMGPDDLKFWQMKDDVPVMIKADGTKDIVYVQSSTTLCEFQPYRIVEEPKAAPKKKKKS</sequence>